<keyword evidence="3" id="KW-1185">Reference proteome</keyword>
<dbReference type="OrthoDB" id="9795418at2"/>
<evidence type="ECO:0000313" key="2">
    <source>
        <dbReference type="EMBL" id="CCK79639.1"/>
    </source>
</evidence>
<accession>K0N6M4</accession>
<reference evidence="2 3" key="1">
    <citation type="journal article" date="2013" name="Environ. Microbiol.">
        <title>Complete genome, catabolic sub-proteomes and key-metabolites of Desulfobacula toluolica Tol2, a marine, aromatic compound-degrading, sulfate-reducing bacterium.</title>
        <authorList>
            <person name="Wohlbrand L."/>
            <person name="Jacob J.H."/>
            <person name="Kube M."/>
            <person name="Mussmann M."/>
            <person name="Jarling R."/>
            <person name="Beck A."/>
            <person name="Amann R."/>
            <person name="Wilkes H."/>
            <person name="Reinhardt R."/>
            <person name="Rabus R."/>
        </authorList>
    </citation>
    <scope>NUCLEOTIDE SEQUENCE [LARGE SCALE GENOMIC DNA]</scope>
    <source>
        <strain evidence="3">DSM 7467 / Tol2</strain>
    </source>
</reference>
<keyword evidence="1" id="KW-0472">Membrane</keyword>
<keyword evidence="1" id="KW-1133">Transmembrane helix</keyword>
<dbReference type="RefSeq" id="WP_014956985.1">
    <property type="nucleotide sequence ID" value="NC_018645.1"/>
</dbReference>
<dbReference type="AlphaFoldDB" id="K0N6M4"/>
<dbReference type="Proteomes" id="UP000007347">
    <property type="component" value="Chromosome"/>
</dbReference>
<dbReference type="KEGG" id="dto:TOL2_C14760"/>
<evidence type="ECO:0000256" key="1">
    <source>
        <dbReference type="SAM" id="Phobius"/>
    </source>
</evidence>
<organism evidence="2 3">
    <name type="scientific">Desulfobacula toluolica (strain DSM 7467 / Tol2)</name>
    <dbReference type="NCBI Taxonomy" id="651182"/>
    <lineage>
        <taxon>Bacteria</taxon>
        <taxon>Pseudomonadati</taxon>
        <taxon>Thermodesulfobacteriota</taxon>
        <taxon>Desulfobacteria</taxon>
        <taxon>Desulfobacterales</taxon>
        <taxon>Desulfobacteraceae</taxon>
        <taxon>Desulfobacula</taxon>
    </lineage>
</organism>
<name>K0N6M4_DESTT</name>
<sequence length="158" mass="17406">MKLKNTLILALILAIIPASRAIAHKVIIFAWVEDGMIHTESSFGSKRKAKDCTITVVDENDRVVHTGRTDQDGNHVFKIPENVDSDLILNLDAGTGHKGQWRLSKDELVAVPSPVDIRTAMDEKEKLEQNPSVFKIIGGIGIIFLLALGIMLLKRKAS</sequence>
<dbReference type="STRING" id="651182.TOL2_C14760"/>
<dbReference type="HOGENOM" id="CLU_1738897_0_0_7"/>
<evidence type="ECO:0000313" key="3">
    <source>
        <dbReference type="Proteomes" id="UP000007347"/>
    </source>
</evidence>
<gene>
    <name evidence="2" type="primary">cbiN</name>
    <name evidence="2" type="ordered locus">TOL2_C14760</name>
</gene>
<dbReference type="EMBL" id="FO203503">
    <property type="protein sequence ID" value="CCK79639.1"/>
    <property type="molecule type" value="Genomic_DNA"/>
</dbReference>
<protein>
    <submittedName>
        <fullName evidence="2">CbiN: putative cobalamin biosynthesis protein</fullName>
    </submittedName>
</protein>
<keyword evidence="1" id="KW-0812">Transmembrane</keyword>
<proteinExistence type="predicted"/>
<feature type="transmembrane region" description="Helical" evidence="1">
    <location>
        <begin position="133"/>
        <end position="153"/>
    </location>
</feature>